<evidence type="ECO:0000313" key="2">
    <source>
        <dbReference type="Proteomes" id="UP001060085"/>
    </source>
</evidence>
<accession>A0ACC0A2J3</accession>
<protein>
    <submittedName>
        <fullName evidence="1">Uncharacterized protein</fullName>
    </submittedName>
</protein>
<dbReference type="EMBL" id="CM044707">
    <property type="protein sequence ID" value="KAI5654999.1"/>
    <property type="molecule type" value="Genomic_DNA"/>
</dbReference>
<keyword evidence="2" id="KW-1185">Reference proteome</keyword>
<gene>
    <name evidence="1" type="ORF">M9H77_32186</name>
</gene>
<evidence type="ECO:0000313" key="1">
    <source>
        <dbReference type="EMBL" id="KAI5654999.1"/>
    </source>
</evidence>
<organism evidence="1 2">
    <name type="scientific">Catharanthus roseus</name>
    <name type="common">Madagascar periwinkle</name>
    <name type="synonym">Vinca rosea</name>
    <dbReference type="NCBI Taxonomy" id="4058"/>
    <lineage>
        <taxon>Eukaryota</taxon>
        <taxon>Viridiplantae</taxon>
        <taxon>Streptophyta</taxon>
        <taxon>Embryophyta</taxon>
        <taxon>Tracheophyta</taxon>
        <taxon>Spermatophyta</taxon>
        <taxon>Magnoliopsida</taxon>
        <taxon>eudicotyledons</taxon>
        <taxon>Gunneridae</taxon>
        <taxon>Pentapetalae</taxon>
        <taxon>asterids</taxon>
        <taxon>lamiids</taxon>
        <taxon>Gentianales</taxon>
        <taxon>Apocynaceae</taxon>
        <taxon>Rauvolfioideae</taxon>
        <taxon>Vinceae</taxon>
        <taxon>Catharanthinae</taxon>
        <taxon>Catharanthus</taxon>
    </lineage>
</organism>
<sequence length="111" mass="12199">MLNYKKHSSKSSHARPDENLIGMFFCMFLTLLPVPSTQIGDITMLFLLADYKSSRLSHVAGREWAAGCSQTMCTTSHQVEQKGLAEHVGVAEAAIQEYETKPKSEVGLGLP</sequence>
<name>A0ACC0A2J3_CATRO</name>
<reference evidence="2" key="1">
    <citation type="journal article" date="2023" name="Nat. Plants">
        <title>Single-cell RNA sequencing provides a high-resolution roadmap for understanding the multicellular compartmentation of specialized metabolism.</title>
        <authorList>
            <person name="Sun S."/>
            <person name="Shen X."/>
            <person name="Li Y."/>
            <person name="Li Y."/>
            <person name="Wang S."/>
            <person name="Li R."/>
            <person name="Zhang H."/>
            <person name="Shen G."/>
            <person name="Guo B."/>
            <person name="Wei J."/>
            <person name="Xu J."/>
            <person name="St-Pierre B."/>
            <person name="Chen S."/>
            <person name="Sun C."/>
        </authorList>
    </citation>
    <scope>NUCLEOTIDE SEQUENCE [LARGE SCALE GENOMIC DNA]</scope>
</reference>
<dbReference type="Proteomes" id="UP001060085">
    <property type="component" value="Linkage Group LG07"/>
</dbReference>
<comment type="caution">
    <text evidence="1">The sequence shown here is derived from an EMBL/GenBank/DDBJ whole genome shotgun (WGS) entry which is preliminary data.</text>
</comment>
<proteinExistence type="predicted"/>